<accession>U6RM29</accession>
<dbReference type="Proteomes" id="UP000017831">
    <property type="component" value="Unassembled WGS sequence"/>
</dbReference>
<keyword evidence="4" id="KW-1185">Reference proteome</keyword>
<dbReference type="SUPFAM" id="SSF53756">
    <property type="entry name" value="UDP-Glycosyltransferase/glycogen phosphorylase"/>
    <property type="match status" value="1"/>
</dbReference>
<evidence type="ECO:0000259" key="1">
    <source>
        <dbReference type="Pfam" id="PF00534"/>
    </source>
</evidence>
<dbReference type="GeneID" id="60063226"/>
<dbReference type="PANTHER" id="PTHR12526">
    <property type="entry name" value="GLYCOSYLTRANSFERASE"/>
    <property type="match status" value="1"/>
</dbReference>
<dbReference type="AlphaFoldDB" id="U6RM29"/>
<evidence type="ECO:0000313" key="4">
    <source>
        <dbReference type="Proteomes" id="UP000017831"/>
    </source>
</evidence>
<dbReference type="InterPro" id="IPR001296">
    <property type="entry name" value="Glyco_trans_1"/>
</dbReference>
<dbReference type="OrthoDB" id="9792269at2"/>
<dbReference type="EMBL" id="AQHY01000008">
    <property type="protein sequence ID" value="EOA57664.1"/>
    <property type="molecule type" value="Genomic_DNA"/>
</dbReference>
<dbReference type="Pfam" id="PF13439">
    <property type="entry name" value="Glyco_transf_4"/>
    <property type="match status" value="1"/>
</dbReference>
<organism evidence="3 4">
    <name type="scientific">Phocaeicola massiliensis B84634 = Timone 84634 = DSM 17679 = JCM 13223</name>
    <dbReference type="NCBI Taxonomy" id="1121098"/>
    <lineage>
        <taxon>Bacteria</taxon>
        <taxon>Pseudomonadati</taxon>
        <taxon>Bacteroidota</taxon>
        <taxon>Bacteroidia</taxon>
        <taxon>Bacteroidales</taxon>
        <taxon>Bacteroidaceae</taxon>
        <taxon>Phocaeicola</taxon>
    </lineage>
</organism>
<dbReference type="GO" id="GO:0016757">
    <property type="term" value="F:glycosyltransferase activity"/>
    <property type="evidence" value="ECO:0007669"/>
    <property type="project" value="UniProtKB-ARBA"/>
</dbReference>
<dbReference type="eggNOG" id="COG0438">
    <property type="taxonomic scope" value="Bacteria"/>
</dbReference>
<protein>
    <recommendedName>
        <fullName evidence="5">Glycosyl transferase family 1 domain-containing protein</fullName>
    </recommendedName>
</protein>
<dbReference type="Pfam" id="PF00534">
    <property type="entry name" value="Glycos_transf_1"/>
    <property type="match status" value="1"/>
</dbReference>
<feature type="domain" description="Glycosyl transferase family 1" evidence="1">
    <location>
        <begin position="211"/>
        <end position="352"/>
    </location>
</feature>
<dbReference type="STRING" id="1121098.HMPREF1534_00727"/>
<feature type="domain" description="Glycosyltransferase subfamily 4-like N-terminal" evidence="2">
    <location>
        <begin position="14"/>
        <end position="204"/>
    </location>
</feature>
<evidence type="ECO:0000259" key="2">
    <source>
        <dbReference type="Pfam" id="PF13439"/>
    </source>
</evidence>
<dbReference type="RefSeq" id="WP_005937204.1">
    <property type="nucleotide sequence ID" value="NZ_KB890335.1"/>
</dbReference>
<dbReference type="InterPro" id="IPR028098">
    <property type="entry name" value="Glyco_trans_4-like_N"/>
</dbReference>
<evidence type="ECO:0000313" key="3">
    <source>
        <dbReference type="EMBL" id="EOA57664.1"/>
    </source>
</evidence>
<name>U6RM29_9BACT</name>
<dbReference type="PANTHER" id="PTHR12526:SF630">
    <property type="entry name" value="GLYCOSYLTRANSFERASE"/>
    <property type="match status" value="1"/>
</dbReference>
<evidence type="ECO:0008006" key="5">
    <source>
        <dbReference type="Google" id="ProtNLM"/>
    </source>
</evidence>
<proteinExistence type="predicted"/>
<dbReference type="PATRIC" id="fig|1121098.3.peg.744"/>
<reference evidence="3 4" key="1">
    <citation type="submission" date="2013-04" db="EMBL/GenBank/DDBJ databases">
        <title>The Genome Sequence of Bacteroides massiliensis DSM 17679.</title>
        <authorList>
            <consortium name="The Broad Institute Genomics Platform"/>
            <person name="Earl A."/>
            <person name="Ward D."/>
            <person name="Feldgarden M."/>
            <person name="Gevers D."/>
            <person name="Martens E."/>
            <person name="Fenner L."/>
            <person name="Roux V."/>
            <person name="Mallet M.N."/>
            <person name="Raoult D."/>
            <person name="Walker B."/>
            <person name="Young S."/>
            <person name="Zeng Q."/>
            <person name="Gargeya S."/>
            <person name="Fitzgerald M."/>
            <person name="Haas B."/>
            <person name="Abouelleil A."/>
            <person name="Allen A.W."/>
            <person name="Alvarado L."/>
            <person name="Arachchi H.M."/>
            <person name="Berlin A.M."/>
            <person name="Chapman S.B."/>
            <person name="Gainer-Dewar J."/>
            <person name="Goldberg J."/>
            <person name="Griggs A."/>
            <person name="Gujja S."/>
            <person name="Hansen M."/>
            <person name="Howarth C."/>
            <person name="Imamovic A."/>
            <person name="Ireland A."/>
            <person name="Larimer J."/>
            <person name="McCowan C."/>
            <person name="Murphy C."/>
            <person name="Pearson M."/>
            <person name="Poon T.W."/>
            <person name="Priest M."/>
            <person name="Roberts A."/>
            <person name="Saif S."/>
            <person name="Shea T."/>
            <person name="Sisk P."/>
            <person name="Sykes S."/>
            <person name="Wortman J."/>
            <person name="Nusbaum C."/>
            <person name="Birren B."/>
        </authorList>
    </citation>
    <scope>NUCLEOTIDE SEQUENCE [LARGE SCALE GENOMIC DNA]</scope>
    <source>
        <strain evidence="4">B84634 / Timone 84634 / DSM 17679 / JCM 13223</strain>
    </source>
</reference>
<comment type="caution">
    <text evidence="3">The sequence shown here is derived from an EMBL/GenBank/DDBJ whole genome shotgun (WGS) entry which is preliminary data.</text>
</comment>
<dbReference type="HOGENOM" id="CLU_009583_0_0_10"/>
<sequence>MKKILFYCDTVFGVGGVQRVLAEVAKRLSEEYEVTILTTDDIRQTRRYDYHRSSVRFVSLIYAPVSIWRRLRQKCCSFVCKYLLPKNEWTCSLYARSFFLLPYQDELIEKINGGNYDVAIGVHAYCCLHLAIVRSKLNVPRTVGWMHNSYEAFFEKKHPYLPRLKAFFCNRMVDIERIIVLSRRDQQRYKTELGLETRVIYNPLTMEVKRTARPDNKSFLSVGRFSKNHKGFDLLIEAFALFAKRNMQWHLVIVGEGPEDSLYRSLIAKNGLEDRIRIEPFTNDVNSYYVQAGVYVLASRWEGMPLVLMEAMAHGLPVIASNLPIVEELLGESRAAVLFENGNIAELAERMVGMATSTDLAERGRIAMEYAREFSINNIIKEWKEIIER</sequence>
<gene>
    <name evidence="3" type="ORF">HMPREF1534_00727</name>
</gene>
<dbReference type="Gene3D" id="3.40.50.2000">
    <property type="entry name" value="Glycogen Phosphorylase B"/>
    <property type="match status" value="2"/>
</dbReference>